<dbReference type="Proteomes" id="UP000298615">
    <property type="component" value="Chromosome"/>
</dbReference>
<dbReference type="KEGG" id="vao:FA707_00145"/>
<proteinExistence type="predicted"/>
<keyword evidence="2" id="KW-1185">Reference proteome</keyword>
<dbReference type="EMBL" id="CP039712">
    <property type="protein sequence ID" value="QCI85470.1"/>
    <property type="molecule type" value="Genomic_DNA"/>
</dbReference>
<evidence type="ECO:0000313" key="2">
    <source>
        <dbReference type="Proteomes" id="UP000298615"/>
    </source>
</evidence>
<gene>
    <name evidence="1" type="ORF">FA707_00145</name>
</gene>
<dbReference type="OrthoDB" id="2195034at2"/>
<reference evidence="1 2" key="1">
    <citation type="submission" date="2019-04" db="EMBL/GenBank/DDBJ databases">
        <title>Vagococcus sp. nov., isolated from faeces of yaks (Bos grunniens).</title>
        <authorList>
            <person name="Ge Y."/>
        </authorList>
    </citation>
    <scope>NUCLEOTIDE SEQUENCE [LARGE SCALE GENOMIC DNA]</scope>
    <source>
        <strain evidence="1 2">MN-17</strain>
    </source>
</reference>
<dbReference type="RefSeq" id="WP_136952331.1">
    <property type="nucleotide sequence ID" value="NZ_VCAP01000007.1"/>
</dbReference>
<name>A0A4D7CSD9_9ENTE</name>
<protein>
    <submittedName>
        <fullName evidence="1">Uncharacterized protein</fullName>
    </submittedName>
</protein>
<organism evidence="1 2">
    <name type="scientific">Vagococcus zengguangii</name>
    <dbReference type="NCBI Taxonomy" id="2571750"/>
    <lineage>
        <taxon>Bacteria</taxon>
        <taxon>Bacillati</taxon>
        <taxon>Bacillota</taxon>
        <taxon>Bacilli</taxon>
        <taxon>Lactobacillales</taxon>
        <taxon>Enterococcaceae</taxon>
        <taxon>Vagococcus</taxon>
    </lineage>
</organism>
<evidence type="ECO:0000313" key="1">
    <source>
        <dbReference type="EMBL" id="QCI85470.1"/>
    </source>
</evidence>
<accession>A0A4D7CSD9</accession>
<sequence length="1694" mass="179859">MKLDDFHKTLIKLGKGGRWFDVKINKKVIGVLVSLLALISMIIVFDIKTTNADRVGFDRNSMGVYLKDMTDAKNIAVVPNPETQSGIKEYKGSIAGMKEALFDIYQYGDGGNYGIYVGTTVSFDTSIASDTIPANPSATDITFKALESKASTLIFTSTQVDEINNNTVAPTGAKTLTMRTDVYWGTDIVLRNISYSVTNMYLNGHNALFGGGSRSTVISNIYGGSKNQDVTGNPTIEINATGAYTWSIYGGNESGGTLTGNPSIIVNNTSGAISTLSGGAKVGTVTGDTSLEINKTTGGITSVYGGGEGTSGTATANVTGNTSVVINNTGAGITTLSGGVKVGTVDGNTSLIVNDAGGTIANVYGAGQGTSATVTANVKGNVTTSINSTNTASKLRLTNYYGGTAYGDITGNVNNTIKGYGGWSGSADLTGGPHYYGGSRSGNIGGDTTEVSITNNFDTSLFSTGRAIYSGGNSHTGVMRGDIKNTIKAGRKLNKGELTRINGAGDFDAAAPSSTKLSSANIDKYTSDETYVAALESSNYQVYGDIYTDVLDGSVSYGADDYAYIRGFGVKGFLEGNTYVTVGVKNNQYNSFGGDGFVFKAQTIGSFMGTTGVKDYYVTKESNSDATTYGSAFDIVGGGGRITGWSQDVYIKGNTNVVLNNVLARWTYGAGFSGTTYGDTSITLNGGLVDTLEGAGFWDNRIDGNTTATVNNGQINWFLSGGGWHSRKINGNPSVTVNDGVINASMGGTYGEATTHDIYGDSNMLIKGGNFSGVPRTGLNAISGGATNQGTLYGDSNVTIDLRNFKNERQFALPKNTYISAGKPYNAFDGSKLGTDSSNSTNLNIFSDESSGDILNGAIIYGDGGRGTAGQNNTKAGSININIDAPGSSIGSLYATQYKNVSSNKLLRNVNINIERAGSIGGISGGSAESDDNITNQVAANSAVNNKFAKFNIGVPVGGATTAEKQTEPLDITGLGLVNFTELNIENGLQLRANGGNITNGLSATAADHASTYNEFGHIYIKDGAGLGVVKDGNIISGGELNVSGSANIASLPGTGKINLSAVNFEDDKAKLNWIKVGTTGSLVKSNGTYWGTQDAYQVLTINPTVANAGTITPFNFTGIEKETGKTFIGDNDVTGSKNGYGIMIPGSTIDYRVVKGEVADIYKGDGNMFHDVEVETGKEPPFAHPAWGSSAKGVIAKDGILYILSSSGILPTISATPDETSGSWVNQMTIQSTKVGEKAIERPERKDYQDEAWTSTDGDYSYTITSMFSNKAELTSRNIILTSEEAQQINDKADLDKWTEVFGRPFLKTEDLTTEELDQLHQELKPDEYRVIPIDYSVGNNDAENTKAMTVNVIVVGADYAISEDKHVSIHTNKEVEIKQAALATIINNGTYNEFYKNKEQINGFTITSDGQKVNNIVPINGTQHLSELASATTLPTSTDEPYGIVDFNYNGETYQLDRMVKITVKANTVILTVNFLDEAKEPLHDKYEMELEPGTTLDLSADTKIQEDIFNQIATDFKYYIKERPKDETALTVNDDMSVDYIFNGILYFASAPDVIDFGSNSLSLGLNQFGVNQTGLSASLILKDSRRHDSDTPWSLNVRVTQPLSNLLQNHVLDDALKYRNDQELLTLTDTNTPIITDNARITAADGLNVTNSWGKNFTEPGMKVALSPAEYARIGDYSGEVQWTIGFTSE</sequence>